<organism evidence="1">
    <name type="scientific">Salix viminalis</name>
    <name type="common">Common osier</name>
    <name type="synonym">Basket willow</name>
    <dbReference type="NCBI Taxonomy" id="40686"/>
    <lineage>
        <taxon>Eukaryota</taxon>
        <taxon>Viridiplantae</taxon>
        <taxon>Streptophyta</taxon>
        <taxon>Embryophyta</taxon>
        <taxon>Tracheophyta</taxon>
        <taxon>Spermatophyta</taxon>
        <taxon>Magnoliopsida</taxon>
        <taxon>eudicotyledons</taxon>
        <taxon>Gunneridae</taxon>
        <taxon>Pentapetalae</taxon>
        <taxon>rosids</taxon>
        <taxon>fabids</taxon>
        <taxon>Malpighiales</taxon>
        <taxon>Salicaceae</taxon>
        <taxon>Saliceae</taxon>
        <taxon>Salix</taxon>
    </lineage>
</organism>
<dbReference type="EMBL" id="CAADRP010000002">
    <property type="protein sequence ID" value="VFU21111.1"/>
    <property type="molecule type" value="Genomic_DNA"/>
</dbReference>
<accession>A0A6N2K245</accession>
<sequence length="161" mass="17968">MGLHRLLGSIQHNMSLGGLVLGLGRSGALAGGAGVWCRLRSFSRRCRGLGRLRSFSWWTAGLGRLRSLAGGERCLGRLRSFSRRCRGLGRLRSFSRRCRGFRLLWNLDLNALDSFTSFKDYLFPDLFRTATKHSDGHCACLLVINLVLNFSCSQSTKTTLL</sequence>
<dbReference type="AlphaFoldDB" id="A0A6N2K245"/>
<gene>
    <name evidence="1" type="ORF">SVIM_LOCUS10862</name>
</gene>
<protein>
    <submittedName>
        <fullName evidence="1">Uncharacterized protein</fullName>
    </submittedName>
</protein>
<evidence type="ECO:0000313" key="1">
    <source>
        <dbReference type="EMBL" id="VFU21111.1"/>
    </source>
</evidence>
<reference evidence="1" key="1">
    <citation type="submission" date="2019-03" db="EMBL/GenBank/DDBJ databases">
        <authorList>
            <person name="Mank J."/>
            <person name="Almeida P."/>
        </authorList>
    </citation>
    <scope>NUCLEOTIDE SEQUENCE</scope>
    <source>
        <strain evidence="1">78183</strain>
    </source>
</reference>
<name>A0A6N2K245_SALVM</name>
<proteinExistence type="predicted"/>